<dbReference type="EMBL" id="CP051205">
    <property type="protein sequence ID" value="QJB32256.1"/>
    <property type="molecule type" value="Genomic_DNA"/>
</dbReference>
<evidence type="ECO:0000313" key="2">
    <source>
        <dbReference type="Proteomes" id="UP000502421"/>
    </source>
</evidence>
<dbReference type="RefSeq" id="WP_168804506.1">
    <property type="nucleotide sequence ID" value="NZ_CP051205.1"/>
</dbReference>
<dbReference type="Proteomes" id="UP000502421">
    <property type="component" value="Chromosome"/>
</dbReference>
<dbReference type="AlphaFoldDB" id="A0AAE6ZGL2"/>
<protein>
    <submittedName>
        <fullName evidence="1">Uncharacterized protein</fullName>
    </submittedName>
</protein>
<accession>A0AAE6ZGL2</accession>
<gene>
    <name evidence="1" type="ORF">HF329_13335</name>
</gene>
<name>A0AAE6ZGL2_9BACT</name>
<evidence type="ECO:0000313" key="1">
    <source>
        <dbReference type="EMBL" id="QJB32256.1"/>
    </source>
</evidence>
<reference evidence="2" key="1">
    <citation type="submission" date="2020-04" db="EMBL/GenBank/DDBJ databases">
        <authorList>
            <person name="Kittiwongwattana C."/>
        </authorList>
    </citation>
    <scope>NUCLEOTIDE SEQUENCE [LARGE SCALE GENOMIC DNA]</scope>
    <source>
        <strain evidence="2">1310</strain>
    </source>
</reference>
<proteinExistence type="predicted"/>
<sequence length="104" mass="12301">MTTCTWIWKDRLPALLLALSHICHYVLDASDQEAISFGLTRTSLDNNLWFDYSLIGEQTMVLRMCRDDEDTDILHCQIDHPEKQQPAISMMLFFTENFELRYLR</sequence>
<organism evidence="1 2">
    <name type="scientific">Chitinophaga oryzae</name>
    <dbReference type="NCBI Taxonomy" id="2725414"/>
    <lineage>
        <taxon>Bacteria</taxon>
        <taxon>Pseudomonadati</taxon>
        <taxon>Bacteroidota</taxon>
        <taxon>Chitinophagia</taxon>
        <taxon>Chitinophagales</taxon>
        <taxon>Chitinophagaceae</taxon>
        <taxon>Chitinophaga</taxon>
    </lineage>
</organism>
<dbReference type="KEGG" id="coy:HF329_13335"/>